<reference evidence="1 2" key="1">
    <citation type="submission" date="2020-07" db="EMBL/GenBank/DDBJ databases">
        <title>Sequencing the genomes of 1000 actinobacteria strains.</title>
        <authorList>
            <person name="Klenk H.-P."/>
        </authorList>
    </citation>
    <scope>NUCLEOTIDE SEQUENCE [LARGE SCALE GENOMIC DNA]</scope>
    <source>
        <strain evidence="1 2">DSM 18448</strain>
    </source>
</reference>
<protein>
    <recommendedName>
        <fullName evidence="3">Ribbon-helix-helix protein, copG family</fullName>
    </recommendedName>
</protein>
<sequence>MGQAKAVYVRDADTELWQRAEAYARSQRLTMSALVLTALERYLAELSEG</sequence>
<accession>A0A852ZI90</accession>
<name>A0A852ZI90_9ACTN</name>
<proteinExistence type="predicted"/>
<comment type="caution">
    <text evidence="1">The sequence shown here is derived from an EMBL/GenBank/DDBJ whole genome shotgun (WGS) entry which is preliminary data.</text>
</comment>
<gene>
    <name evidence="1" type="ORF">F4554_005469</name>
</gene>
<dbReference type="Proteomes" id="UP000579605">
    <property type="component" value="Unassembled WGS sequence"/>
</dbReference>
<dbReference type="RefSeq" id="WP_179790220.1">
    <property type="nucleotide sequence ID" value="NZ_BAAARR010000041.1"/>
</dbReference>
<keyword evidence="2" id="KW-1185">Reference proteome</keyword>
<organism evidence="1 2">
    <name type="scientific">Actinopolymorpha rutila</name>
    <dbReference type="NCBI Taxonomy" id="446787"/>
    <lineage>
        <taxon>Bacteria</taxon>
        <taxon>Bacillati</taxon>
        <taxon>Actinomycetota</taxon>
        <taxon>Actinomycetes</taxon>
        <taxon>Propionibacteriales</taxon>
        <taxon>Actinopolymorphaceae</taxon>
        <taxon>Actinopolymorpha</taxon>
    </lineage>
</organism>
<dbReference type="AlphaFoldDB" id="A0A852ZI90"/>
<evidence type="ECO:0008006" key="3">
    <source>
        <dbReference type="Google" id="ProtNLM"/>
    </source>
</evidence>
<evidence type="ECO:0000313" key="2">
    <source>
        <dbReference type="Proteomes" id="UP000579605"/>
    </source>
</evidence>
<evidence type="ECO:0000313" key="1">
    <source>
        <dbReference type="EMBL" id="NYH92831.1"/>
    </source>
</evidence>
<dbReference type="EMBL" id="JACBZH010000001">
    <property type="protein sequence ID" value="NYH92831.1"/>
    <property type="molecule type" value="Genomic_DNA"/>
</dbReference>